<feature type="domain" description="Autotransporter" evidence="2">
    <location>
        <begin position="1099"/>
        <end position="1376"/>
    </location>
</feature>
<dbReference type="SMART" id="SM00869">
    <property type="entry name" value="Autotransporter"/>
    <property type="match status" value="1"/>
</dbReference>
<dbReference type="SUPFAM" id="SSF51126">
    <property type="entry name" value="Pectin lyase-like"/>
    <property type="match status" value="1"/>
</dbReference>
<dbReference type="EMBL" id="LN829119">
    <property type="protein sequence ID" value="CPR22126.1"/>
    <property type="molecule type" value="Genomic_DNA"/>
</dbReference>
<evidence type="ECO:0000259" key="2">
    <source>
        <dbReference type="PROSITE" id="PS51208"/>
    </source>
</evidence>
<accession>A0A0D6JJL6</accession>
<dbReference type="KEGG" id="fiy:BN1229_v1_3559"/>
<dbReference type="Proteomes" id="UP000033187">
    <property type="component" value="Chromosome 1"/>
</dbReference>
<dbReference type="Gene3D" id="2.40.128.130">
    <property type="entry name" value="Autotransporter beta-domain"/>
    <property type="match status" value="1"/>
</dbReference>
<organism evidence="3 4">
    <name type="scientific">Candidatus Filomicrobium marinum</name>
    <dbReference type="NCBI Taxonomy" id="1608628"/>
    <lineage>
        <taxon>Bacteria</taxon>
        <taxon>Pseudomonadati</taxon>
        <taxon>Pseudomonadota</taxon>
        <taxon>Alphaproteobacteria</taxon>
        <taxon>Hyphomicrobiales</taxon>
        <taxon>Hyphomicrobiaceae</taxon>
        <taxon>Filomicrobium</taxon>
    </lineage>
</organism>
<dbReference type="InterPro" id="IPR030895">
    <property type="entry name" value="T5SS_PEPC_rpt"/>
</dbReference>
<dbReference type="KEGG" id="fil:BN1229_v1_2356"/>
<dbReference type="InterPro" id="IPR013425">
    <property type="entry name" value="Autotrns_rpt"/>
</dbReference>
<dbReference type="InterPro" id="IPR006315">
    <property type="entry name" value="OM_autotransptr_brl_dom"/>
</dbReference>
<dbReference type="PROSITE" id="PS51208">
    <property type="entry name" value="AUTOTRANSPORTER"/>
    <property type="match status" value="1"/>
</dbReference>
<dbReference type="InterPro" id="IPR036709">
    <property type="entry name" value="Autotransporte_beta_dom_sf"/>
</dbReference>
<dbReference type="RefSeq" id="WP_046478305.1">
    <property type="nucleotide sequence ID" value="NZ_LN829118.1"/>
</dbReference>
<gene>
    <name evidence="3" type="ORF">YBN1229_v1_3559</name>
</gene>
<dbReference type="InterPro" id="IPR011050">
    <property type="entry name" value="Pectin_lyase_fold/virulence"/>
</dbReference>
<dbReference type="Pfam" id="PF12951">
    <property type="entry name" value="PATR"/>
    <property type="match status" value="1"/>
</dbReference>
<evidence type="ECO:0000313" key="3">
    <source>
        <dbReference type="EMBL" id="CPR22126.1"/>
    </source>
</evidence>
<dbReference type="NCBIfam" id="TIGR04393">
    <property type="entry name" value="rpt_T5SS_PEPC"/>
    <property type="match status" value="3"/>
</dbReference>
<reference evidence="4" key="1">
    <citation type="submission" date="2015-02" db="EMBL/GenBank/DDBJ databases">
        <authorList>
            <person name="Chooi Y.-H."/>
        </authorList>
    </citation>
    <scope>NUCLEOTIDE SEQUENCE [LARGE SCALE GENOMIC DNA]</scope>
    <source>
        <strain evidence="4">strain Y</strain>
    </source>
</reference>
<evidence type="ECO:0000256" key="1">
    <source>
        <dbReference type="ARBA" id="ARBA00022729"/>
    </source>
</evidence>
<keyword evidence="4" id="KW-1185">Reference proteome</keyword>
<sequence>MDQTCRNIWSRTFARLIVAPECPNGDEGKPGRRHRWRTTAFTAALVVIGASGIAGKASAQSVNIDGDYVVTGGAGGTQPNPWTVEDSAYVGRDSEGSITIENGGAAHFEERLTVGSGSTGTVTVSGDGSELTGDRNLWIGLDSDGTLTIENGAIVEFGGYVNFGYVGSSSGLATVTVDGDGSSLSTLYGINVESNYSPSSNNNYTPHPDHITTFDITSGATVMSKDADIGTSSESFAVVTISGNGSTWTASQQFMIGDFGTGVLNILDGAVVMSDQDAGSFGSHVGTNNGGHGEVLVDGAGSKWVSGKFLKIGRTGTGILTVANGGTIITEDGNGTVFLGDESVNAVGILNIGAAAGDDAVAPGTLQAGKIQFGLGDGRVVFNHTRPGNPYYDFATPLIGAGTVQHIAGRTNLTGDNSGFIGAVEMEGGELYLENAFGDDNGGDNGSSFIVSGGNLHIGLSSEVSTAAIEVGADGAFTMMGWSTLNVTGSDGITNAGTMELADVNSAGTVTNLEGGRINIGGISTLNAAEIINEGRTVVLSHSISPTVFGGRSDDTFVNRGSGVLRIGNSWLSVTGTLENSSSGNQADGEAGIDIGTFGDLRVGETFDNAAGGVVVNRGELRAKAFVNQAGATLTTSNLMSVSGGEGLTNQGTVNASGELFGKMSNQGGGVFNVTGDLDSYDPLISAPFTNEGNAVLNVAGGNFTGVRNLTNTSAAQAGIYVAEERTLSVDNPLNNFGGIVNNGIIEGGMKNEGAVTNAGTLDGGLVNDAGTFTNTGVVNDGVTINGGTFITHAAGQTTGIVNNGELVFNQLANGGYAGLIIGTGTLEKRGDGTLELTADNSAFSGATTVSEGKLVINTALGGTLTLAGGVLGGNGLLDTLNIAAGGILAPGNSVGTTNAVNYNFAPGSTYEIELNDGGNVAGVNNDLVNATGTVTINGAAAHVKPENGADTGATYTPGTTYTVVTTTGGVTGTFVNLTDDFAFLNFALSYDANNVYLTSQLANMCLSDFSANQCAVADSLSGLGSGALFNAVTNLSNAEVTGAMDQLSGEAHPSILASLMEESRYIRDAAIDRLRSLFGGVGARVVSTPEAENNSASRNTSSIEYWGQLLGAFGRAAGESGKASADRSSGGIFAGADVPVSNNIRAGIVGGYGHTHVSVDDLASSASSQNWSAGVYSGGAWGPLNVRAGGAYTWNDLETRRRIGFTGFSDNPSGDANAATAQGFAESAYRIRTPWANYEPYAALAHVQLNRGKFTEQGGAAALTAASSRMDTTFTTLGLRAETFTAFGTNTNIRLSGGIGWRHAFGDTVAQAKMAFVGGTPFAVTGVPIAQDALVVELGADGALGETTNFGVHYLGQISDDADDHSFSASLAVTF</sequence>
<dbReference type="SUPFAM" id="SSF103515">
    <property type="entry name" value="Autotransporter"/>
    <property type="match status" value="1"/>
</dbReference>
<protein>
    <submittedName>
        <fullName evidence="3">Putative Outer membrane autotransporter barrel domain-containing protein</fullName>
    </submittedName>
</protein>
<dbReference type="NCBIfam" id="TIGR02601">
    <property type="entry name" value="autotrns_rpt"/>
    <property type="match status" value="1"/>
</dbReference>
<dbReference type="InterPro" id="IPR005546">
    <property type="entry name" value="Autotransporte_beta"/>
</dbReference>
<name>A0A0D6JJL6_9HYPH</name>
<dbReference type="OrthoDB" id="7872833at2"/>
<keyword evidence="1" id="KW-0732">Signal</keyword>
<evidence type="ECO:0000313" key="4">
    <source>
        <dbReference type="Proteomes" id="UP000033187"/>
    </source>
</evidence>
<dbReference type="NCBIfam" id="TIGR01414">
    <property type="entry name" value="autotrans_barl"/>
    <property type="match status" value="1"/>
</dbReference>
<dbReference type="Pfam" id="PF03797">
    <property type="entry name" value="Autotransporter"/>
    <property type="match status" value="1"/>
</dbReference>
<dbReference type="GO" id="GO:0019867">
    <property type="term" value="C:outer membrane"/>
    <property type="evidence" value="ECO:0007669"/>
    <property type="project" value="InterPro"/>
</dbReference>
<proteinExistence type="predicted"/>